<dbReference type="EMBL" id="CSAJ01000141">
    <property type="protein sequence ID" value="COW01159.1"/>
    <property type="molecule type" value="Genomic_DNA"/>
</dbReference>
<reference evidence="5 6" key="1">
    <citation type="submission" date="2015-03" db="EMBL/GenBank/DDBJ databases">
        <authorList>
            <consortium name="Pathogen Informatics"/>
        </authorList>
    </citation>
    <scope>NUCLEOTIDE SEQUENCE [LARGE SCALE GENOMIC DNA]</scope>
    <source>
        <strain evidence="3 6">Bir 187</strain>
        <strain evidence="4 5">M09401471</strain>
    </source>
</reference>
<evidence type="ECO:0000259" key="2">
    <source>
        <dbReference type="Pfam" id="PF20434"/>
    </source>
</evidence>
<proteinExistence type="predicted"/>
<keyword evidence="1" id="KW-0378">Hydrolase</keyword>
<name>A0A655IMB7_MYCTX</name>
<dbReference type="PANTHER" id="PTHR48081">
    <property type="entry name" value="AB HYDROLASE SUPERFAMILY PROTEIN C4A8.06C"/>
    <property type="match status" value="1"/>
</dbReference>
<dbReference type="PANTHER" id="PTHR48081:SF33">
    <property type="entry name" value="KYNURENINE FORMAMIDASE"/>
    <property type="match status" value="1"/>
</dbReference>
<dbReference type="InterPro" id="IPR029058">
    <property type="entry name" value="AB_hydrolase_fold"/>
</dbReference>
<dbReference type="Proteomes" id="UP000049023">
    <property type="component" value="Unassembled WGS sequence"/>
</dbReference>
<dbReference type="EMBL" id="CNFU01000650">
    <property type="protein sequence ID" value="CKS26576.1"/>
    <property type="molecule type" value="Genomic_DNA"/>
</dbReference>
<dbReference type="GO" id="GO:0016787">
    <property type="term" value="F:hydrolase activity"/>
    <property type="evidence" value="ECO:0007669"/>
    <property type="project" value="UniProtKB-KW"/>
</dbReference>
<evidence type="ECO:0000313" key="6">
    <source>
        <dbReference type="Proteomes" id="UP000049023"/>
    </source>
</evidence>
<dbReference type="InterPro" id="IPR050300">
    <property type="entry name" value="GDXG_lipolytic_enzyme"/>
</dbReference>
<gene>
    <name evidence="4" type="ORF">ERS007720_01420</name>
    <name evidence="3" type="ORF">ERS027661_02832</name>
</gene>
<evidence type="ECO:0000313" key="5">
    <source>
        <dbReference type="Proteomes" id="UP000044938"/>
    </source>
</evidence>
<protein>
    <submittedName>
        <fullName evidence="4">Carboxylesterase LIPQ</fullName>
    </submittedName>
</protein>
<organism evidence="4 5">
    <name type="scientific">Mycobacterium tuberculosis</name>
    <dbReference type="NCBI Taxonomy" id="1773"/>
    <lineage>
        <taxon>Bacteria</taxon>
        <taxon>Bacillati</taxon>
        <taxon>Actinomycetota</taxon>
        <taxon>Actinomycetes</taxon>
        <taxon>Mycobacteriales</taxon>
        <taxon>Mycobacteriaceae</taxon>
        <taxon>Mycobacterium</taxon>
        <taxon>Mycobacterium tuberculosis complex</taxon>
    </lineage>
</organism>
<sequence length="165" mass="17667">MAALSANDPALQPGFESADTAVQAAAPYYGVYDLTNAENMHEMMMPFLEHFVMRSRYVDNPGLFKAASPISYVHSEAPPFFVLHGEKDPMVPSAQSRAFSAALRDAGAATVSYAELPNAHHAFDLAATVRSRMVAEAVSDFLGVIYGRRMGARKGSLALSSPPAS</sequence>
<feature type="domain" description="BD-FAE-like" evidence="2">
    <location>
        <begin position="16"/>
        <end position="103"/>
    </location>
</feature>
<dbReference type="Pfam" id="PF20434">
    <property type="entry name" value="BD-FAE"/>
    <property type="match status" value="1"/>
</dbReference>
<dbReference type="AlphaFoldDB" id="A0A655IMB7"/>
<dbReference type="Proteomes" id="UP000044938">
    <property type="component" value="Unassembled WGS sequence"/>
</dbReference>
<dbReference type="SUPFAM" id="SSF53474">
    <property type="entry name" value="alpha/beta-Hydrolases"/>
    <property type="match status" value="1"/>
</dbReference>
<evidence type="ECO:0000256" key="1">
    <source>
        <dbReference type="ARBA" id="ARBA00022801"/>
    </source>
</evidence>
<dbReference type="Gene3D" id="3.40.50.1820">
    <property type="entry name" value="alpha/beta hydrolase"/>
    <property type="match status" value="1"/>
</dbReference>
<evidence type="ECO:0000313" key="3">
    <source>
        <dbReference type="EMBL" id="CKS26576.1"/>
    </source>
</evidence>
<accession>A0A655IMB7</accession>
<evidence type="ECO:0000313" key="4">
    <source>
        <dbReference type="EMBL" id="COW01159.1"/>
    </source>
</evidence>
<dbReference type="InterPro" id="IPR049492">
    <property type="entry name" value="BD-FAE-like_dom"/>
</dbReference>